<proteinExistence type="predicted"/>
<evidence type="ECO:0000313" key="2">
    <source>
        <dbReference type="EMBL" id="MFD1527806.1"/>
    </source>
</evidence>
<protein>
    <recommendedName>
        <fullName evidence="1">DUF8156 domain-containing protein</fullName>
    </recommendedName>
</protein>
<dbReference type="EMBL" id="JBHUDH010000258">
    <property type="protein sequence ID" value="MFD1527806.1"/>
    <property type="molecule type" value="Genomic_DNA"/>
</dbReference>
<dbReference type="InterPro" id="IPR058469">
    <property type="entry name" value="DUF8156"/>
</dbReference>
<dbReference type="RefSeq" id="WP_379730411.1">
    <property type="nucleotide sequence ID" value="NZ_JBHSWZ010000003.1"/>
</dbReference>
<reference evidence="2 3" key="1">
    <citation type="journal article" date="2019" name="Int. J. Syst. Evol. Microbiol.">
        <title>The Global Catalogue of Microorganisms (GCM) 10K type strain sequencing project: providing services to taxonomists for standard genome sequencing and annotation.</title>
        <authorList>
            <consortium name="The Broad Institute Genomics Platform"/>
            <consortium name="The Broad Institute Genome Sequencing Center for Infectious Disease"/>
            <person name="Wu L."/>
            <person name="Ma J."/>
        </authorList>
    </citation>
    <scope>NUCLEOTIDE SEQUENCE [LARGE SCALE GENOMIC DNA]</scope>
    <source>
        <strain evidence="2 3">CGMCC 1.12285</strain>
    </source>
</reference>
<name>A0ABD6BB78_9EURY</name>
<organism evidence="2 3">
    <name type="scientific">Halolamina salina</name>
    <dbReference type="NCBI Taxonomy" id="1220023"/>
    <lineage>
        <taxon>Archaea</taxon>
        <taxon>Methanobacteriati</taxon>
        <taxon>Methanobacteriota</taxon>
        <taxon>Stenosarchaea group</taxon>
        <taxon>Halobacteria</taxon>
        <taxon>Halobacteriales</taxon>
        <taxon>Haloferacaceae</taxon>
    </lineage>
</organism>
<dbReference type="AlphaFoldDB" id="A0ABD6BB78"/>
<keyword evidence="3" id="KW-1185">Reference proteome</keyword>
<gene>
    <name evidence="2" type="ORF">ACFR9S_16115</name>
</gene>
<accession>A0ABD6BB78</accession>
<evidence type="ECO:0000259" key="1">
    <source>
        <dbReference type="Pfam" id="PF26485"/>
    </source>
</evidence>
<comment type="caution">
    <text evidence="2">The sequence shown here is derived from an EMBL/GenBank/DDBJ whole genome shotgun (WGS) entry which is preliminary data.</text>
</comment>
<dbReference type="Pfam" id="PF26485">
    <property type="entry name" value="DUF8156"/>
    <property type="match status" value="1"/>
</dbReference>
<dbReference type="Proteomes" id="UP001597111">
    <property type="component" value="Unassembled WGS sequence"/>
</dbReference>
<evidence type="ECO:0000313" key="3">
    <source>
        <dbReference type="Proteomes" id="UP001597111"/>
    </source>
</evidence>
<feature type="domain" description="DUF8156" evidence="1">
    <location>
        <begin position="1"/>
        <end position="82"/>
    </location>
</feature>
<sequence length="83" mass="9863">MGRSNPTYRDSLRRLEEQWGDFRRALRYRDQQHWDDLWEQAAGHADAAGYQNTERKLDLVLMSIVLAQERRIATLEEELEGTE</sequence>